<gene>
    <name evidence="1" type="ORF">Tci_658170</name>
</gene>
<protein>
    <submittedName>
        <fullName evidence="1">Uncharacterized protein</fullName>
    </submittedName>
</protein>
<reference evidence="1" key="1">
    <citation type="journal article" date="2019" name="Sci. Rep.">
        <title>Draft genome of Tanacetum cinerariifolium, the natural source of mosquito coil.</title>
        <authorList>
            <person name="Yamashiro T."/>
            <person name="Shiraishi A."/>
            <person name="Satake H."/>
            <person name="Nakayama K."/>
        </authorList>
    </citation>
    <scope>NUCLEOTIDE SEQUENCE</scope>
</reference>
<dbReference type="AlphaFoldDB" id="A0A699KDX4"/>
<dbReference type="EMBL" id="BKCJ010502506">
    <property type="protein sequence ID" value="GFA86198.1"/>
    <property type="molecule type" value="Genomic_DNA"/>
</dbReference>
<evidence type="ECO:0000313" key="1">
    <source>
        <dbReference type="EMBL" id="GFA86198.1"/>
    </source>
</evidence>
<proteinExistence type="predicted"/>
<accession>A0A699KDX4</accession>
<comment type="caution">
    <text evidence="1">The sequence shown here is derived from an EMBL/GenBank/DDBJ whole genome shotgun (WGS) entry which is preliminary data.</text>
</comment>
<name>A0A699KDX4_TANCI</name>
<organism evidence="1">
    <name type="scientific">Tanacetum cinerariifolium</name>
    <name type="common">Dalmatian daisy</name>
    <name type="synonym">Chrysanthemum cinerariifolium</name>
    <dbReference type="NCBI Taxonomy" id="118510"/>
    <lineage>
        <taxon>Eukaryota</taxon>
        <taxon>Viridiplantae</taxon>
        <taxon>Streptophyta</taxon>
        <taxon>Embryophyta</taxon>
        <taxon>Tracheophyta</taxon>
        <taxon>Spermatophyta</taxon>
        <taxon>Magnoliopsida</taxon>
        <taxon>eudicotyledons</taxon>
        <taxon>Gunneridae</taxon>
        <taxon>Pentapetalae</taxon>
        <taxon>asterids</taxon>
        <taxon>campanulids</taxon>
        <taxon>Asterales</taxon>
        <taxon>Asteraceae</taxon>
        <taxon>Asteroideae</taxon>
        <taxon>Anthemideae</taxon>
        <taxon>Anthemidinae</taxon>
        <taxon>Tanacetum</taxon>
    </lineage>
</organism>
<sequence>MVYKSKRTWCGSLTRTWCPFDDGHGVEVVDEAVIETSHRIDVEEHNGVKDLEGHGVKVLKKQMCFVMY</sequence>
<feature type="non-terminal residue" evidence="1">
    <location>
        <position position="68"/>
    </location>
</feature>